<protein>
    <submittedName>
        <fullName evidence="3">Putative glucosidase ii beta subunit</fullName>
    </submittedName>
</protein>
<dbReference type="Pfam" id="PF12999">
    <property type="entry name" value="PRKCSH-like"/>
    <property type="match status" value="1"/>
</dbReference>
<sequence length="189" mass="20786">MFTLPKLRTTVKRRHLLLALFVIGVLYMTRQLFSLREVSRGSQTKGAGRPSPPSSAKTVAAPGGGKGEMPPVRGVAPQDQALYADRKWFKCLKDDVTIMFAQVNDDYCDCEDGSDEPATNACLNGRFFCKQETPGKPGYVPATRVNDGICDCCDGSDEWLGVFAVPELRLSEKQQMKLGTFQAPCKVRC</sequence>
<feature type="domain" description="Glucosidase II beta subunit N-terminal" evidence="2">
    <location>
        <begin position="69"/>
        <end position="161"/>
    </location>
</feature>
<evidence type="ECO:0000313" key="3">
    <source>
        <dbReference type="EMBL" id="JAA71763.1"/>
    </source>
</evidence>
<proteinExistence type="evidence at transcript level"/>
<name>A0A0K8RLK1_IXORI</name>
<dbReference type="AlphaFoldDB" id="A0A0K8RLK1"/>
<dbReference type="PANTHER" id="PTHR12630:SF1">
    <property type="entry name" value="GLUCOSIDASE 2 SUBUNIT BETA"/>
    <property type="match status" value="1"/>
</dbReference>
<feature type="region of interest" description="Disordered" evidence="1">
    <location>
        <begin position="39"/>
        <end position="74"/>
    </location>
</feature>
<evidence type="ECO:0000259" key="2">
    <source>
        <dbReference type="Pfam" id="PF12999"/>
    </source>
</evidence>
<dbReference type="InterPro" id="IPR039794">
    <property type="entry name" value="Gtb1-like"/>
</dbReference>
<accession>A0A0K8RLK1</accession>
<reference evidence="3" key="1">
    <citation type="submission" date="2012-12" db="EMBL/GenBank/DDBJ databases">
        <title>Identification and characterization of a phenylalanine ammonia-lyase gene family in Isatis indigotica Fort.</title>
        <authorList>
            <person name="Liu Q."/>
            <person name="Chen J."/>
            <person name="Zhou X."/>
            <person name="Di P."/>
            <person name="Xiao Y."/>
            <person name="Xuan H."/>
            <person name="Zhang L."/>
            <person name="Chen W."/>
        </authorList>
    </citation>
    <scope>NUCLEOTIDE SEQUENCE</scope>
    <source>
        <tissue evidence="3">Salivary gland</tissue>
    </source>
</reference>
<evidence type="ECO:0000256" key="1">
    <source>
        <dbReference type="SAM" id="MobiDB-lite"/>
    </source>
</evidence>
<dbReference type="PANTHER" id="PTHR12630">
    <property type="entry name" value="N-LINKED OLIGOSACCHARIDE PROCESSING"/>
    <property type="match status" value="1"/>
</dbReference>
<dbReference type="InterPro" id="IPR028146">
    <property type="entry name" value="PRKCSH_N"/>
</dbReference>
<dbReference type="EMBL" id="GADI01002045">
    <property type="protein sequence ID" value="JAA71763.1"/>
    <property type="molecule type" value="mRNA"/>
</dbReference>
<dbReference type="GO" id="GO:0006491">
    <property type="term" value="P:N-glycan processing"/>
    <property type="evidence" value="ECO:0007669"/>
    <property type="project" value="TreeGrafter"/>
</dbReference>
<organism evidence="3">
    <name type="scientific">Ixodes ricinus</name>
    <name type="common">Common tick</name>
    <name type="synonym">Acarus ricinus</name>
    <dbReference type="NCBI Taxonomy" id="34613"/>
    <lineage>
        <taxon>Eukaryota</taxon>
        <taxon>Metazoa</taxon>
        <taxon>Ecdysozoa</taxon>
        <taxon>Arthropoda</taxon>
        <taxon>Chelicerata</taxon>
        <taxon>Arachnida</taxon>
        <taxon>Acari</taxon>
        <taxon>Parasitiformes</taxon>
        <taxon>Ixodida</taxon>
        <taxon>Ixodoidea</taxon>
        <taxon>Ixodidae</taxon>
        <taxon>Ixodinae</taxon>
        <taxon>Ixodes</taxon>
    </lineage>
</organism>
<dbReference type="GO" id="GO:0017177">
    <property type="term" value="C:glucosidase II complex"/>
    <property type="evidence" value="ECO:0007669"/>
    <property type="project" value="TreeGrafter"/>
</dbReference>